<evidence type="ECO:0000313" key="3">
    <source>
        <dbReference type="Proteomes" id="UP000321947"/>
    </source>
</evidence>
<comment type="caution">
    <text evidence="2">The sequence shown here is derived from an EMBL/GenBank/DDBJ whole genome shotgun (WGS) entry which is preliminary data.</text>
</comment>
<feature type="region of interest" description="Disordered" evidence="1">
    <location>
        <begin position="1"/>
        <end position="29"/>
    </location>
</feature>
<evidence type="ECO:0000313" key="2">
    <source>
        <dbReference type="EMBL" id="TYK12187.1"/>
    </source>
</evidence>
<dbReference type="EMBL" id="SSTD01010321">
    <property type="protein sequence ID" value="TYK12187.1"/>
    <property type="molecule type" value="Genomic_DNA"/>
</dbReference>
<name>A0A5D3CJR6_CUCMM</name>
<accession>A0A5D3CJR6</accession>
<dbReference type="Proteomes" id="UP000321947">
    <property type="component" value="Unassembled WGS sequence"/>
</dbReference>
<evidence type="ECO:0000256" key="1">
    <source>
        <dbReference type="SAM" id="MobiDB-lite"/>
    </source>
</evidence>
<dbReference type="AlphaFoldDB" id="A0A5D3CJR6"/>
<organism evidence="2 3">
    <name type="scientific">Cucumis melo var. makuwa</name>
    <name type="common">Oriental melon</name>
    <dbReference type="NCBI Taxonomy" id="1194695"/>
    <lineage>
        <taxon>Eukaryota</taxon>
        <taxon>Viridiplantae</taxon>
        <taxon>Streptophyta</taxon>
        <taxon>Embryophyta</taxon>
        <taxon>Tracheophyta</taxon>
        <taxon>Spermatophyta</taxon>
        <taxon>Magnoliopsida</taxon>
        <taxon>eudicotyledons</taxon>
        <taxon>Gunneridae</taxon>
        <taxon>Pentapetalae</taxon>
        <taxon>rosids</taxon>
        <taxon>fabids</taxon>
        <taxon>Cucurbitales</taxon>
        <taxon>Cucurbitaceae</taxon>
        <taxon>Benincaseae</taxon>
        <taxon>Cucumis</taxon>
    </lineage>
</organism>
<proteinExistence type="predicted"/>
<protein>
    <submittedName>
        <fullName evidence="2">Uncharacterized protein</fullName>
    </submittedName>
</protein>
<sequence>MLRRPRLKSPDLRCSVSASPPRPEAVAERPHSNFRCFGERVVTARTCRVIFRTAHSPSVLGIPLGITKDRLVPTGAHVARVRGRASSEAEAEVGTRASWQVTRSDRGGP</sequence>
<reference evidence="2 3" key="1">
    <citation type="submission" date="2019-08" db="EMBL/GenBank/DDBJ databases">
        <title>Draft genome sequences of two oriental melons (Cucumis melo L. var makuwa).</title>
        <authorList>
            <person name="Kwon S.-Y."/>
        </authorList>
    </citation>
    <scope>NUCLEOTIDE SEQUENCE [LARGE SCALE GENOMIC DNA]</scope>
    <source>
        <strain evidence="3">cv. Chang Bougi</strain>
        <tissue evidence="2">Leaf</tissue>
    </source>
</reference>
<gene>
    <name evidence="2" type="ORF">E5676_scaffold106G001300</name>
</gene>
<feature type="region of interest" description="Disordered" evidence="1">
    <location>
        <begin position="82"/>
        <end position="109"/>
    </location>
</feature>